<keyword evidence="1 3" id="KW-0489">Methyltransferase</keyword>
<evidence type="ECO:0000256" key="2">
    <source>
        <dbReference type="ARBA" id="ARBA00022679"/>
    </source>
</evidence>
<dbReference type="PANTHER" id="PTHR43619:SF2">
    <property type="entry name" value="S-ADENOSYL-L-METHIONINE-DEPENDENT METHYLTRANSFERASES SUPERFAMILY PROTEIN"/>
    <property type="match status" value="1"/>
</dbReference>
<name>A0A9X7UUT3_9GAMM</name>
<dbReference type="PANTHER" id="PTHR43619">
    <property type="entry name" value="S-ADENOSYL-L-METHIONINE-DEPENDENT METHYLTRANSFERASE YKTD-RELATED"/>
    <property type="match status" value="1"/>
</dbReference>
<keyword evidence="4" id="KW-1185">Reference proteome</keyword>
<sequence length="288" mass="32286">MTTSLSVADTSADTSRISISAHYTGYVWYKHGLSASAFVTPMGRLANALLTPVNALLKGLAGAHIDTFLLQRHQVLDHLLTELIEQEGVEQIVELAAGLSPRGYRISERYPHVTYIETDLPGMAARKAALLQQLQRPDRHRVQACNILQQDGPESLQAVLGSLDKQRKTVVISEGLVNYFPLPVIREVWSRLARELHEFPTGTYLTDLYPDFADHPSYRYVKFAQKLVGFFTRGEWPLHYPSDAAIQAGFGQDGFSKTEVHDPAAYYERLNLPRARSATLVRLIRART</sequence>
<dbReference type="AlphaFoldDB" id="A0A9X7UUT3"/>
<accession>A0A9X7UUT3</accession>
<dbReference type="RefSeq" id="WP_228345904.1">
    <property type="nucleotide sequence ID" value="NZ_CP046056.1"/>
</dbReference>
<keyword evidence="2" id="KW-0808">Transferase</keyword>
<dbReference type="Gene3D" id="3.40.50.150">
    <property type="entry name" value="Vaccinia Virus protein VP39"/>
    <property type="match status" value="1"/>
</dbReference>
<protein>
    <submittedName>
        <fullName evidence="3">Class I SAM-dependent methyltransferase</fullName>
    </submittedName>
</protein>
<organism evidence="3 4">
    <name type="scientific">Venatoribacter cucullus</name>
    <dbReference type="NCBI Taxonomy" id="2661630"/>
    <lineage>
        <taxon>Bacteria</taxon>
        <taxon>Pseudomonadati</taxon>
        <taxon>Pseudomonadota</taxon>
        <taxon>Gammaproteobacteria</taxon>
        <taxon>Oceanospirillales</taxon>
        <taxon>Oceanospirillaceae</taxon>
        <taxon>Venatoribacter</taxon>
    </lineage>
</organism>
<evidence type="ECO:0000313" key="3">
    <source>
        <dbReference type="EMBL" id="QQD23379.1"/>
    </source>
</evidence>
<evidence type="ECO:0000256" key="1">
    <source>
        <dbReference type="ARBA" id="ARBA00022603"/>
    </source>
</evidence>
<dbReference type="EMBL" id="CP046056">
    <property type="protein sequence ID" value="QQD23379.1"/>
    <property type="molecule type" value="Genomic_DNA"/>
</dbReference>
<dbReference type="GO" id="GO:0008168">
    <property type="term" value="F:methyltransferase activity"/>
    <property type="evidence" value="ECO:0007669"/>
    <property type="project" value="UniProtKB-KW"/>
</dbReference>
<dbReference type="SUPFAM" id="SSF53335">
    <property type="entry name" value="S-adenosyl-L-methionine-dependent methyltransferases"/>
    <property type="match status" value="1"/>
</dbReference>
<reference evidence="3 4" key="1">
    <citation type="submission" date="2019-11" db="EMBL/GenBank/DDBJ databases">
        <title>Venatorbacter sp. nov. a predator of Campylobacter and other Gram-negative bacteria.</title>
        <authorList>
            <person name="Saeedi A."/>
            <person name="Cummings N.J."/>
            <person name="Connerton I.F."/>
            <person name="Connerton P.L."/>
        </authorList>
    </citation>
    <scope>NUCLEOTIDE SEQUENCE [LARGE SCALE GENOMIC DNA]</scope>
    <source>
        <strain evidence="3">XL5</strain>
    </source>
</reference>
<proteinExistence type="predicted"/>
<dbReference type="Pfam" id="PF04072">
    <property type="entry name" value="LCM"/>
    <property type="match status" value="1"/>
</dbReference>
<evidence type="ECO:0000313" key="4">
    <source>
        <dbReference type="Proteomes" id="UP000596074"/>
    </source>
</evidence>
<gene>
    <name evidence="3" type="ORF">GJQ55_02295</name>
</gene>
<dbReference type="Proteomes" id="UP000596074">
    <property type="component" value="Chromosome"/>
</dbReference>
<dbReference type="InterPro" id="IPR007213">
    <property type="entry name" value="Ppm1/Ppm2/Tcmp"/>
</dbReference>
<dbReference type="GO" id="GO:0032259">
    <property type="term" value="P:methylation"/>
    <property type="evidence" value="ECO:0007669"/>
    <property type="project" value="UniProtKB-KW"/>
</dbReference>
<dbReference type="KEGG" id="vcw:GJQ55_02295"/>
<dbReference type="InterPro" id="IPR029063">
    <property type="entry name" value="SAM-dependent_MTases_sf"/>
</dbReference>